<dbReference type="EMBL" id="AMFJ01028937">
    <property type="protein sequence ID" value="EKD44232.1"/>
    <property type="molecule type" value="Genomic_DNA"/>
</dbReference>
<dbReference type="Pfam" id="PF06185">
    <property type="entry name" value="YecM"/>
    <property type="match status" value="1"/>
</dbReference>
<reference evidence="1" key="1">
    <citation type="journal article" date="2012" name="Science">
        <title>Fermentation, hydrogen, and sulfur metabolism in multiple uncultivated bacterial phyla.</title>
        <authorList>
            <person name="Wrighton K.C."/>
            <person name="Thomas B.C."/>
            <person name="Sharon I."/>
            <person name="Miller C.S."/>
            <person name="Castelle C.J."/>
            <person name="VerBerkmoes N.C."/>
            <person name="Wilkins M.J."/>
            <person name="Hettich R.L."/>
            <person name="Lipton M.S."/>
            <person name="Williams K.H."/>
            <person name="Long P.E."/>
            <person name="Banfield J.F."/>
        </authorList>
    </citation>
    <scope>NUCLEOTIDE SEQUENCE [LARGE SCALE GENOMIC DNA]</scope>
</reference>
<dbReference type="InterPro" id="IPR029068">
    <property type="entry name" value="Glyas_Bleomycin-R_OHBP_Dase"/>
</dbReference>
<sequence length="165" mass="19481">MHPIEKLLGDTTPFLEKIFAALEKDGVDVSWYELDHICYRTDTLEKYNELRHKFLEYGILLVEFQIGGRAISTFKLCEPIIFGERKIWCIELPSPKEGRFYPDGYEHVEFVINLEFNKFIELYPQVNFDTRAISKEVNADIIISYNGFSVKFHHNTLEYVIKHLQ</sequence>
<name>K1Z3Y0_9BACT</name>
<dbReference type="GO" id="GO:0051213">
    <property type="term" value="F:dioxygenase activity"/>
    <property type="evidence" value="ECO:0007669"/>
    <property type="project" value="UniProtKB-KW"/>
</dbReference>
<keyword evidence="1" id="KW-0560">Oxidoreductase</keyword>
<comment type="caution">
    <text evidence="1">The sequence shown here is derived from an EMBL/GenBank/DDBJ whole genome shotgun (WGS) entry which is preliminary data.</text>
</comment>
<organism evidence="1">
    <name type="scientific">uncultured bacterium</name>
    <name type="common">gcode 4</name>
    <dbReference type="NCBI Taxonomy" id="1234023"/>
    <lineage>
        <taxon>Bacteria</taxon>
        <taxon>environmental samples</taxon>
    </lineage>
</organism>
<dbReference type="PANTHER" id="PTHR37519:SF1">
    <property type="entry name" value="DIHYDROXYBIPHENYL DIOXYGENASE DOMAIN-CONTAINING PROTEIN"/>
    <property type="match status" value="1"/>
</dbReference>
<dbReference type="InterPro" id="IPR010393">
    <property type="entry name" value="DUF991_YecM-like"/>
</dbReference>
<keyword evidence="1" id="KW-0223">Dioxygenase</keyword>
<gene>
    <name evidence="1" type="ORF">ACD_71C00206G0002</name>
</gene>
<dbReference type="AlphaFoldDB" id="K1Z3Y0"/>
<proteinExistence type="predicted"/>
<protein>
    <submittedName>
        <fullName evidence="1">Dihydroxybiphenyl dioxygenase protein</fullName>
    </submittedName>
</protein>
<evidence type="ECO:0000313" key="1">
    <source>
        <dbReference type="EMBL" id="EKD44232.1"/>
    </source>
</evidence>
<dbReference type="PANTHER" id="PTHR37519">
    <property type="match status" value="1"/>
</dbReference>
<dbReference type="Gene3D" id="3.10.180.10">
    <property type="entry name" value="2,3-Dihydroxybiphenyl 1,2-Dioxygenase, domain 1"/>
    <property type="match status" value="1"/>
</dbReference>
<dbReference type="SUPFAM" id="SSF54593">
    <property type="entry name" value="Glyoxalase/Bleomycin resistance protein/Dihydroxybiphenyl dioxygenase"/>
    <property type="match status" value="1"/>
</dbReference>
<accession>K1Z3Y0</accession>